<evidence type="ECO:0000313" key="3">
    <source>
        <dbReference type="Proteomes" id="UP001189429"/>
    </source>
</evidence>
<keyword evidence="3" id="KW-1185">Reference proteome</keyword>
<sequence length="272" mass="28488">MRAQELRRHPFLDGHKEGWGLTTDGCDLLATTGDSFIYRFRKNSEGILYLVNKVSVRLAGVAVRMLNELEYVTPKIWVHKWITNQVYRVDPASGEVEAYMDIGRVYRGPHRWRGDATPNGVAYSARLDPGLLLVTGKLWPQLFALRVPPEDPPGLCGGPAAALSAPACPSPPASACWPPAAAARAGGVAAARGAPALLPEWEPVPELLARAAAALGLVLAAASVALPVHLVAEAVPAPAPPAAGPCGRGRARAGPAGREAAVSVAATPPPPR</sequence>
<dbReference type="InterPro" id="IPR007788">
    <property type="entry name" value="QCT"/>
</dbReference>
<feature type="region of interest" description="Disordered" evidence="1">
    <location>
        <begin position="239"/>
        <end position="272"/>
    </location>
</feature>
<gene>
    <name evidence="2" type="ORF">PCOR1329_LOCUS51364</name>
</gene>
<evidence type="ECO:0008006" key="4">
    <source>
        <dbReference type="Google" id="ProtNLM"/>
    </source>
</evidence>
<dbReference type="PANTHER" id="PTHR31270:SF1">
    <property type="entry name" value="GLUTAMINYL-PEPTIDE CYCLOTRANSFERASE"/>
    <property type="match status" value="1"/>
</dbReference>
<protein>
    <recommendedName>
        <fullName evidence="4">Glutaminyl-peptide cyclotransferase</fullName>
    </recommendedName>
</protein>
<dbReference type="EMBL" id="CAUYUJ010016228">
    <property type="protein sequence ID" value="CAK0863139.1"/>
    <property type="molecule type" value="Genomic_DNA"/>
</dbReference>
<proteinExistence type="predicted"/>
<comment type="caution">
    <text evidence="2">The sequence shown here is derived from an EMBL/GenBank/DDBJ whole genome shotgun (WGS) entry which is preliminary data.</text>
</comment>
<accession>A0ABN9UVE0</accession>
<evidence type="ECO:0000256" key="1">
    <source>
        <dbReference type="SAM" id="MobiDB-lite"/>
    </source>
</evidence>
<dbReference type="Proteomes" id="UP001189429">
    <property type="component" value="Unassembled WGS sequence"/>
</dbReference>
<reference evidence="2" key="1">
    <citation type="submission" date="2023-10" db="EMBL/GenBank/DDBJ databases">
        <authorList>
            <person name="Chen Y."/>
            <person name="Shah S."/>
            <person name="Dougan E. K."/>
            <person name="Thang M."/>
            <person name="Chan C."/>
        </authorList>
    </citation>
    <scope>NUCLEOTIDE SEQUENCE [LARGE SCALE GENOMIC DNA]</scope>
</reference>
<name>A0ABN9UVE0_9DINO</name>
<dbReference type="SUPFAM" id="SSF63825">
    <property type="entry name" value="YWTD domain"/>
    <property type="match status" value="1"/>
</dbReference>
<dbReference type="Pfam" id="PF05096">
    <property type="entry name" value="Glu_cyclase_2"/>
    <property type="match status" value="1"/>
</dbReference>
<evidence type="ECO:0000313" key="2">
    <source>
        <dbReference type="EMBL" id="CAK0863139.1"/>
    </source>
</evidence>
<feature type="compositionally biased region" description="Low complexity" evidence="1">
    <location>
        <begin position="252"/>
        <end position="266"/>
    </location>
</feature>
<dbReference type="PANTHER" id="PTHR31270">
    <property type="entry name" value="GLUTAMINYL-PEPTIDE CYCLOTRANSFERASE"/>
    <property type="match status" value="1"/>
</dbReference>
<organism evidence="2 3">
    <name type="scientific">Prorocentrum cordatum</name>
    <dbReference type="NCBI Taxonomy" id="2364126"/>
    <lineage>
        <taxon>Eukaryota</taxon>
        <taxon>Sar</taxon>
        <taxon>Alveolata</taxon>
        <taxon>Dinophyceae</taxon>
        <taxon>Prorocentrales</taxon>
        <taxon>Prorocentraceae</taxon>
        <taxon>Prorocentrum</taxon>
    </lineage>
</organism>